<protein>
    <submittedName>
        <fullName evidence="5">PP2C family protein-serine/threonine phosphatase</fullName>
        <ecNumber evidence="5">3.1.3.16</ecNumber>
    </submittedName>
</protein>
<keyword evidence="6" id="KW-1185">Reference proteome</keyword>
<dbReference type="InterPro" id="IPR001932">
    <property type="entry name" value="PPM-type_phosphatase-like_dom"/>
</dbReference>
<dbReference type="InterPro" id="IPR052016">
    <property type="entry name" value="Bact_Sigma-Reg"/>
</dbReference>
<proteinExistence type="predicted"/>
<keyword evidence="5" id="KW-0808">Transferase</keyword>
<keyword evidence="1 5" id="KW-0378">Hydrolase</keyword>
<feature type="transmembrane region" description="Helical" evidence="3">
    <location>
        <begin position="39"/>
        <end position="56"/>
    </location>
</feature>
<feature type="transmembrane region" description="Helical" evidence="3">
    <location>
        <begin position="113"/>
        <end position="132"/>
    </location>
</feature>
<feature type="region of interest" description="Disordered" evidence="2">
    <location>
        <begin position="1"/>
        <end position="23"/>
    </location>
</feature>
<evidence type="ECO:0000313" key="5">
    <source>
        <dbReference type="EMBL" id="MFC4337916.1"/>
    </source>
</evidence>
<keyword evidence="3" id="KW-1133">Transmembrane helix</keyword>
<dbReference type="Gene3D" id="3.60.40.10">
    <property type="entry name" value="PPM-type phosphatase domain"/>
    <property type="match status" value="1"/>
</dbReference>
<accession>A0ABV8U5S8</accession>
<dbReference type="SMART" id="SM00331">
    <property type="entry name" value="PP2C_SIG"/>
    <property type="match status" value="1"/>
</dbReference>
<dbReference type="GO" id="GO:0004722">
    <property type="term" value="F:protein serine/threonine phosphatase activity"/>
    <property type="evidence" value="ECO:0007669"/>
    <property type="project" value="UniProtKB-EC"/>
</dbReference>
<keyword evidence="3" id="KW-0472">Membrane</keyword>
<dbReference type="EC" id="3.1.3.16" evidence="5"/>
<evidence type="ECO:0000256" key="1">
    <source>
        <dbReference type="ARBA" id="ARBA00022801"/>
    </source>
</evidence>
<dbReference type="PANTHER" id="PTHR43156:SF2">
    <property type="entry name" value="STAGE II SPORULATION PROTEIN E"/>
    <property type="match status" value="1"/>
</dbReference>
<comment type="caution">
    <text evidence="5">The sequence shown here is derived from an EMBL/GenBank/DDBJ whole genome shotgun (WGS) entry which is preliminary data.</text>
</comment>
<feature type="compositionally biased region" description="Basic and acidic residues" evidence="2">
    <location>
        <begin position="11"/>
        <end position="23"/>
    </location>
</feature>
<dbReference type="Pfam" id="PF07228">
    <property type="entry name" value="SpoIIE"/>
    <property type="match status" value="1"/>
</dbReference>
<gene>
    <name evidence="5" type="ORF">ACFPET_22230</name>
</gene>
<feature type="transmembrane region" description="Helical" evidence="3">
    <location>
        <begin position="84"/>
        <end position="101"/>
    </location>
</feature>
<name>A0ABV8U5S8_9ACTN</name>
<sequence>MLQRRRQARSAPREQGRGGSERRYPEAGGWTFHGDRVALCLRILPLILVAVFAVLNTINDDFVWLTFVLASAPLLVALINGPVVTAVASVVAFSLLGPAATNPTHVEQTGVTLLRLSTIVLLYVLAVFFSWARGRSLRRLTGITEVAEVTQQAIVPDVPRKVGPYRIATFMTTPERGYNLVGGDFFSVGRSRGAVRLVLGDVQGHNMDTIMLTNVLMGAFSERVSDAERLEAVAVRMHERVMAVNRGLDDWDGRFATAVFAELRPDEGTARILACGHPAPLHLGEASWPVELRPLPPLGVSHTLDFSHHTVETAFEKGDMLHFFSDGLVEARNSRGETYPLSEAIAAYLAEGRTRDPEALVSYLSADFTQRGFTISDDVSALSVLFGEGEETPEAEPRLGMPGFSAPSRRSSLSALQVLPAKKGPQNLYLLRASA</sequence>
<feature type="domain" description="PPM-type phosphatase" evidence="4">
    <location>
        <begin position="166"/>
        <end position="386"/>
    </location>
</feature>
<evidence type="ECO:0000256" key="3">
    <source>
        <dbReference type="SAM" id="Phobius"/>
    </source>
</evidence>
<evidence type="ECO:0000313" key="6">
    <source>
        <dbReference type="Proteomes" id="UP001595823"/>
    </source>
</evidence>
<dbReference type="Proteomes" id="UP001595823">
    <property type="component" value="Unassembled WGS sequence"/>
</dbReference>
<dbReference type="EMBL" id="JBHSDK010000061">
    <property type="protein sequence ID" value="MFC4337916.1"/>
    <property type="molecule type" value="Genomic_DNA"/>
</dbReference>
<dbReference type="PANTHER" id="PTHR43156">
    <property type="entry name" value="STAGE II SPORULATION PROTEIN E-RELATED"/>
    <property type="match status" value="1"/>
</dbReference>
<dbReference type="GO" id="GO:0016740">
    <property type="term" value="F:transferase activity"/>
    <property type="evidence" value="ECO:0007669"/>
    <property type="project" value="UniProtKB-KW"/>
</dbReference>
<organism evidence="5 6">
    <name type="scientific">Salininema proteolyticum</name>
    <dbReference type="NCBI Taxonomy" id="1607685"/>
    <lineage>
        <taxon>Bacteria</taxon>
        <taxon>Bacillati</taxon>
        <taxon>Actinomycetota</taxon>
        <taxon>Actinomycetes</taxon>
        <taxon>Glycomycetales</taxon>
        <taxon>Glycomycetaceae</taxon>
        <taxon>Salininema</taxon>
    </lineage>
</organism>
<reference evidence="6" key="1">
    <citation type="journal article" date="2019" name="Int. J. Syst. Evol. Microbiol.">
        <title>The Global Catalogue of Microorganisms (GCM) 10K type strain sequencing project: providing services to taxonomists for standard genome sequencing and annotation.</title>
        <authorList>
            <consortium name="The Broad Institute Genomics Platform"/>
            <consortium name="The Broad Institute Genome Sequencing Center for Infectious Disease"/>
            <person name="Wu L."/>
            <person name="Ma J."/>
        </authorList>
    </citation>
    <scope>NUCLEOTIDE SEQUENCE [LARGE SCALE GENOMIC DNA]</scope>
    <source>
        <strain evidence="6">IBRC-M 10908</strain>
    </source>
</reference>
<keyword evidence="3" id="KW-0812">Transmembrane</keyword>
<evidence type="ECO:0000256" key="2">
    <source>
        <dbReference type="SAM" id="MobiDB-lite"/>
    </source>
</evidence>
<dbReference type="RefSeq" id="WP_380625385.1">
    <property type="nucleotide sequence ID" value="NZ_JBHSDK010000061.1"/>
</dbReference>
<dbReference type="InterPro" id="IPR036457">
    <property type="entry name" value="PPM-type-like_dom_sf"/>
</dbReference>
<dbReference type="SUPFAM" id="SSF81606">
    <property type="entry name" value="PP2C-like"/>
    <property type="match status" value="1"/>
</dbReference>
<evidence type="ECO:0000259" key="4">
    <source>
        <dbReference type="SMART" id="SM00331"/>
    </source>
</evidence>